<dbReference type="AlphaFoldDB" id="A0A1B0G982"/>
<dbReference type="EMBL" id="CCAG010007140">
    <property type="status" value="NOT_ANNOTATED_CDS"/>
    <property type="molecule type" value="Genomic_DNA"/>
</dbReference>
<dbReference type="Proteomes" id="UP000092444">
    <property type="component" value="Unassembled WGS sequence"/>
</dbReference>
<evidence type="ECO:0000313" key="2">
    <source>
        <dbReference type="Proteomes" id="UP000092444"/>
    </source>
</evidence>
<protein>
    <submittedName>
        <fullName evidence="1">Uncharacterized protein</fullName>
    </submittedName>
</protein>
<reference evidence="1" key="1">
    <citation type="submission" date="2020-05" db="UniProtKB">
        <authorList>
            <consortium name="EnsemblMetazoa"/>
        </authorList>
    </citation>
    <scope>IDENTIFICATION</scope>
    <source>
        <strain evidence="1">Yale</strain>
    </source>
</reference>
<sequence length="271" mass="30395">MTLEINLPDMISEALQKFFTDRFDWLPWINSEKSEKPSTSLYPILYNYNPSLHYGDTPANYFSPLNAPVFAYSGPGTPQHVYWPQNVHWPQNVPWSQNFHSPLNAQHPSHSYLPPIVLVFGSKPSNSLENLVADIKPTSLVEGFSPQSTGQSGHVGQHPHQIPGISQTGQIVQTAVASQALSSVSSPIKGEDREQFKNEPEGLSAQIPVKGSENIETSSYEDDKDIKIPFHYLYPLLAQTAVSQRNPIQKKLNDRMGLVYLRDLREGRKMS</sequence>
<evidence type="ECO:0000313" key="1">
    <source>
        <dbReference type="EnsemblMetazoa" id="GMOY009869-PA"/>
    </source>
</evidence>
<accession>A0A1B0G982</accession>
<proteinExistence type="predicted"/>
<organism evidence="1 2">
    <name type="scientific">Glossina morsitans morsitans</name>
    <name type="common">Savannah tsetse fly</name>
    <dbReference type="NCBI Taxonomy" id="37546"/>
    <lineage>
        <taxon>Eukaryota</taxon>
        <taxon>Metazoa</taxon>
        <taxon>Ecdysozoa</taxon>
        <taxon>Arthropoda</taxon>
        <taxon>Hexapoda</taxon>
        <taxon>Insecta</taxon>
        <taxon>Pterygota</taxon>
        <taxon>Neoptera</taxon>
        <taxon>Endopterygota</taxon>
        <taxon>Diptera</taxon>
        <taxon>Brachycera</taxon>
        <taxon>Muscomorpha</taxon>
        <taxon>Hippoboscoidea</taxon>
        <taxon>Glossinidae</taxon>
        <taxon>Glossina</taxon>
    </lineage>
</organism>
<keyword evidence="2" id="KW-1185">Reference proteome</keyword>
<name>A0A1B0G982_GLOMM</name>
<dbReference type="EnsemblMetazoa" id="GMOY009869-RA">
    <property type="protein sequence ID" value="GMOY009869-PA"/>
    <property type="gene ID" value="GMOY009869"/>
</dbReference>
<dbReference type="VEuPathDB" id="VectorBase:GMOY009869"/>